<protein>
    <recommendedName>
        <fullName evidence="4">DUF4283 domain-containing protein</fullName>
    </recommendedName>
</protein>
<accession>A0A5C7HWB5</accession>
<dbReference type="AlphaFoldDB" id="A0A5C7HWB5"/>
<feature type="compositionally biased region" description="Basic and acidic residues" evidence="1">
    <location>
        <begin position="417"/>
        <end position="434"/>
    </location>
</feature>
<proteinExistence type="predicted"/>
<comment type="caution">
    <text evidence="2">The sequence shown here is derived from an EMBL/GenBank/DDBJ whole genome shotgun (WGS) entry which is preliminary data.</text>
</comment>
<evidence type="ECO:0000256" key="1">
    <source>
        <dbReference type="SAM" id="MobiDB-lite"/>
    </source>
</evidence>
<dbReference type="EMBL" id="VAHF01000006">
    <property type="protein sequence ID" value="TXG60616.1"/>
    <property type="molecule type" value="Genomic_DNA"/>
</dbReference>
<dbReference type="PANTHER" id="PTHR31286:SF167">
    <property type="entry name" value="OS09G0268800 PROTEIN"/>
    <property type="match status" value="1"/>
</dbReference>
<sequence length="511" mass="56921">MMDAEDIARLCGSLSLIERDGPVRKLDVNLNTAAIERMSLCLVGKILSRKTVNREAFIRVMGKEEEDQNRILSRDPWSFDDALIALEKPTGKGTMESLSFKTAVFWVQIHQIPLLCMTRDNRWFLGGMIGEVVDIDGGFLRDCVGKFMRVRVRIEIDKPLRRCLRVDILGDGVETVMILRYERLPNHCFRCDMVCHRINECGEKEQDVVEKEKGNENPLFGIWMGASGPPPPPPKRNNAWDCRGHRPQEENGRKRDIDGDRNGPLSQQISTTGTGKTTSGQDIKERGGDSGGFPEPSIRHILSKPKGLIDGTKMEFIFELGKESCIGLGSTQPSKERLVDSNLEGLRYEIGRKGGKNGSSPTQKGLTGDRGKEKMWASSKIGSELNGNRKPRKGSWLRKIKLNQIGGNSEEGLLSSRKRDGGERIDNREDDSGRKKIKTVVMMEDSKKEVDFDNNSTGIGSVALCDDLSPTVTKIKELEGNQGLSRPTESITLQKVSLEVDEAHLATKDTL</sequence>
<feature type="region of interest" description="Disordered" evidence="1">
    <location>
        <begin position="408"/>
        <end position="434"/>
    </location>
</feature>
<feature type="region of interest" description="Disordered" evidence="1">
    <location>
        <begin position="223"/>
        <end position="305"/>
    </location>
</feature>
<keyword evidence="3" id="KW-1185">Reference proteome</keyword>
<dbReference type="OrthoDB" id="2219495at2759"/>
<feature type="region of interest" description="Disordered" evidence="1">
    <location>
        <begin position="350"/>
        <end position="374"/>
    </location>
</feature>
<gene>
    <name evidence="2" type="ORF">EZV62_015189</name>
</gene>
<evidence type="ECO:0000313" key="3">
    <source>
        <dbReference type="Proteomes" id="UP000323000"/>
    </source>
</evidence>
<feature type="compositionally biased region" description="Basic and acidic residues" evidence="1">
    <location>
        <begin position="242"/>
        <end position="261"/>
    </location>
</feature>
<name>A0A5C7HWB5_9ROSI</name>
<dbReference type="InterPro" id="IPR040256">
    <property type="entry name" value="At4g02000-like"/>
</dbReference>
<evidence type="ECO:0000313" key="2">
    <source>
        <dbReference type="EMBL" id="TXG60616.1"/>
    </source>
</evidence>
<evidence type="ECO:0008006" key="4">
    <source>
        <dbReference type="Google" id="ProtNLM"/>
    </source>
</evidence>
<dbReference type="PANTHER" id="PTHR31286">
    <property type="entry name" value="GLYCINE-RICH CELL WALL STRUCTURAL PROTEIN 1.8-LIKE"/>
    <property type="match status" value="1"/>
</dbReference>
<feature type="compositionally biased region" description="Low complexity" evidence="1">
    <location>
        <begin position="266"/>
        <end position="281"/>
    </location>
</feature>
<dbReference type="Proteomes" id="UP000323000">
    <property type="component" value="Chromosome 6"/>
</dbReference>
<organism evidence="2 3">
    <name type="scientific">Acer yangbiense</name>
    <dbReference type="NCBI Taxonomy" id="1000413"/>
    <lineage>
        <taxon>Eukaryota</taxon>
        <taxon>Viridiplantae</taxon>
        <taxon>Streptophyta</taxon>
        <taxon>Embryophyta</taxon>
        <taxon>Tracheophyta</taxon>
        <taxon>Spermatophyta</taxon>
        <taxon>Magnoliopsida</taxon>
        <taxon>eudicotyledons</taxon>
        <taxon>Gunneridae</taxon>
        <taxon>Pentapetalae</taxon>
        <taxon>rosids</taxon>
        <taxon>malvids</taxon>
        <taxon>Sapindales</taxon>
        <taxon>Sapindaceae</taxon>
        <taxon>Hippocastanoideae</taxon>
        <taxon>Acereae</taxon>
        <taxon>Acer</taxon>
    </lineage>
</organism>
<reference evidence="3" key="1">
    <citation type="journal article" date="2019" name="Gigascience">
        <title>De novo genome assembly of the endangered Acer yangbiense, a plant species with extremely small populations endemic to Yunnan Province, China.</title>
        <authorList>
            <person name="Yang J."/>
            <person name="Wariss H.M."/>
            <person name="Tao L."/>
            <person name="Zhang R."/>
            <person name="Yun Q."/>
            <person name="Hollingsworth P."/>
            <person name="Dao Z."/>
            <person name="Luo G."/>
            <person name="Guo H."/>
            <person name="Ma Y."/>
            <person name="Sun W."/>
        </authorList>
    </citation>
    <scope>NUCLEOTIDE SEQUENCE [LARGE SCALE GENOMIC DNA]</scope>
    <source>
        <strain evidence="3">cv. Malutang</strain>
    </source>
</reference>